<dbReference type="GeneID" id="128198936"/>
<dbReference type="RefSeq" id="XP_052742704.1">
    <property type="nucleotide sequence ID" value="XM_052886744.1"/>
</dbReference>
<name>A0ABM3LUG4_BICAN</name>
<feature type="region of interest" description="Disordered" evidence="1">
    <location>
        <begin position="1"/>
        <end position="39"/>
    </location>
</feature>
<evidence type="ECO:0000256" key="1">
    <source>
        <dbReference type="SAM" id="MobiDB-lite"/>
    </source>
</evidence>
<proteinExistence type="predicted"/>
<evidence type="ECO:0000313" key="3">
    <source>
        <dbReference type="RefSeq" id="XP_052742704.1"/>
    </source>
</evidence>
<feature type="compositionally biased region" description="Polar residues" evidence="1">
    <location>
        <begin position="20"/>
        <end position="30"/>
    </location>
</feature>
<accession>A0ABM3LUG4</accession>
<dbReference type="Proteomes" id="UP001652582">
    <property type="component" value="Chromosome 18"/>
</dbReference>
<reference evidence="3" key="1">
    <citation type="submission" date="2025-08" db="UniProtKB">
        <authorList>
            <consortium name="RefSeq"/>
        </authorList>
    </citation>
    <scope>IDENTIFICATION</scope>
</reference>
<protein>
    <submittedName>
        <fullName evidence="3">Uncharacterized protein LOC128198936</fullName>
    </submittedName>
</protein>
<sequence>MKQKPKQIKHSEKNDFEYSTPKSQYSSAPFSRSPDLSPIPNAYLRDRQTEFNNYSNIGVDSEQKTHENDMLYDNVVELLRNIPGFDNVSDFDKSKIEDLIKTLNSIRNSDDVHAENLAKDVINDFIESLSKDKGTLILPKDRKLLERSLLQQTLQQTKKTKENSFDLSSSKGLELSGISLDLSSIRNISLHDEQTKLNEYLNTLNNVLDSWIKSLELKIDIPTQKNVVNNLASEIFERQKYLELSSKKKSDTYEMELLKYQIFRRLNKFNLKNLPEILTRVSDLYKHIAAIDNNSYNGSNLTRRTSNLVNNLKTWLENITHDAARTNIKPYSDEIFQDLANKLTDLDYSNNYFSLKNEILEWLPKIFTNLDKSTMNNFADSLISHLIINIAKQSGTNTGSMYRSMLRSTTSGTLPSFNLSASDDINILDLYKERLVDAFINLHYFADDMEALEKFKSKLHDEVNKFCNEYLKKYPEAPLSPEDLSKKLYIALRNVTIPDIEMIRPELEQVRLKAEIIDWLQTVPIDKSKITDPQLTDLVSGLAKRLHQIEHDKHLGQNKQKEMKNEIIKLLQVCGINDGDKIDQHADVLMDKLKSTDKSRKMNISNIGKHGVNITSQVPPCGLTCEDRAHLERIRKRSNVFKDEINRDVCARCPLRKSEIHTEINNRLESTGQTIPSIRATCDKGVSPQVIIEDHHWDSSRSSMSQTKGPLCTCDKGSETEPQMIRTPERFEDTYLNKTFPQRTRDKIICINSKYNLEGIIQSSRPQKRGLPEHRCSMCKRMFPCEVVESGRRFYCDDCAQRRYSKCRRRHCNFRQQNYRPRTESCLKYCSNCSSACPYPTHLFFGKDI</sequence>
<organism evidence="2 3">
    <name type="scientific">Bicyclus anynana</name>
    <name type="common">Squinting bush brown butterfly</name>
    <dbReference type="NCBI Taxonomy" id="110368"/>
    <lineage>
        <taxon>Eukaryota</taxon>
        <taxon>Metazoa</taxon>
        <taxon>Ecdysozoa</taxon>
        <taxon>Arthropoda</taxon>
        <taxon>Hexapoda</taxon>
        <taxon>Insecta</taxon>
        <taxon>Pterygota</taxon>
        <taxon>Neoptera</taxon>
        <taxon>Endopterygota</taxon>
        <taxon>Lepidoptera</taxon>
        <taxon>Glossata</taxon>
        <taxon>Ditrysia</taxon>
        <taxon>Papilionoidea</taxon>
        <taxon>Nymphalidae</taxon>
        <taxon>Satyrinae</taxon>
        <taxon>Satyrini</taxon>
        <taxon>Mycalesina</taxon>
        <taxon>Bicyclus</taxon>
    </lineage>
</organism>
<gene>
    <name evidence="3" type="primary">LOC128198936</name>
</gene>
<keyword evidence="2" id="KW-1185">Reference proteome</keyword>
<evidence type="ECO:0000313" key="2">
    <source>
        <dbReference type="Proteomes" id="UP001652582"/>
    </source>
</evidence>